<evidence type="ECO:0000256" key="1">
    <source>
        <dbReference type="ARBA" id="ARBA00004196"/>
    </source>
</evidence>
<dbReference type="AlphaFoldDB" id="A0A9D2CCX4"/>
<dbReference type="Proteomes" id="UP000886844">
    <property type="component" value="Unassembled WGS sequence"/>
</dbReference>
<dbReference type="CDD" id="cd02966">
    <property type="entry name" value="TlpA_like_family"/>
    <property type="match status" value="1"/>
</dbReference>
<dbReference type="InterPro" id="IPR036249">
    <property type="entry name" value="Thioredoxin-like_sf"/>
</dbReference>
<dbReference type="PROSITE" id="PS51352">
    <property type="entry name" value="THIOREDOXIN_2"/>
    <property type="match status" value="1"/>
</dbReference>
<reference evidence="6" key="2">
    <citation type="submission" date="2021-04" db="EMBL/GenBank/DDBJ databases">
        <authorList>
            <person name="Gilroy R."/>
        </authorList>
    </citation>
    <scope>NUCLEOTIDE SEQUENCE</scope>
    <source>
        <strain evidence="6">5134</strain>
    </source>
</reference>
<feature type="domain" description="Thioredoxin" evidence="5">
    <location>
        <begin position="225"/>
        <end position="366"/>
    </location>
</feature>
<dbReference type="PROSITE" id="PS00194">
    <property type="entry name" value="THIOREDOXIN_1"/>
    <property type="match status" value="1"/>
</dbReference>
<dbReference type="PANTHER" id="PTHR42852">
    <property type="entry name" value="THIOL:DISULFIDE INTERCHANGE PROTEIN DSBE"/>
    <property type="match status" value="1"/>
</dbReference>
<reference evidence="6" key="1">
    <citation type="journal article" date="2021" name="PeerJ">
        <title>Extensive microbial diversity within the chicken gut microbiome revealed by metagenomics and culture.</title>
        <authorList>
            <person name="Gilroy R."/>
            <person name="Ravi A."/>
            <person name="Getino M."/>
            <person name="Pursley I."/>
            <person name="Horton D.L."/>
            <person name="Alikhan N.F."/>
            <person name="Baker D."/>
            <person name="Gharbi K."/>
            <person name="Hall N."/>
            <person name="Watson M."/>
            <person name="Adriaenssens E.M."/>
            <person name="Foster-Nyarko E."/>
            <person name="Jarju S."/>
            <person name="Secka A."/>
            <person name="Antonio M."/>
            <person name="Oren A."/>
            <person name="Chaudhuri R.R."/>
            <person name="La Ragione R."/>
            <person name="Hildebrand F."/>
            <person name="Pallen M.J."/>
        </authorList>
    </citation>
    <scope>NUCLEOTIDE SEQUENCE</scope>
    <source>
        <strain evidence="6">5134</strain>
    </source>
</reference>
<sequence length="366" mass="42492">MLVFSYDADFRFDAPVASATVVDGAFSLSFRDSVTRVYELVAEEDIRRGSFMTYTFFSDDEPLHFTFIRKYGVQRAEVAGSPDNEELYLYRNRWHLLCEPADSLEYEVDQWRVSKYGADGYPERGSADAARLYAEYEMISRMLDSLKEASGYEEWLYDRICHHKTLAGLFRVAQALDRELMLVDRNPERQIDTMWLGLYADYRPLYPDSWLVHRTDGLLATAERLRPGQSFPDFSAPSMDGSRYRLSELVEGRIAVLDCWASWCLPCRRHSIELIPLYEKYRDRGFTVVGVAREYDDLDDMRQAIEKDGYPWVQLYDLDNTEGIWELYGLSTAGGGIFLIDREGRIVEKVADIESVRSYLEEHLGR</sequence>
<evidence type="ECO:0000313" key="6">
    <source>
        <dbReference type="EMBL" id="HIY69468.1"/>
    </source>
</evidence>
<proteinExistence type="predicted"/>
<dbReference type="GO" id="GO:0017004">
    <property type="term" value="P:cytochrome complex assembly"/>
    <property type="evidence" value="ECO:0007669"/>
    <property type="project" value="UniProtKB-KW"/>
</dbReference>
<dbReference type="InterPro" id="IPR000866">
    <property type="entry name" value="AhpC/TSA"/>
</dbReference>
<dbReference type="InterPro" id="IPR017937">
    <property type="entry name" value="Thioredoxin_CS"/>
</dbReference>
<protein>
    <submittedName>
        <fullName evidence="6">AhpC/TSA family protein</fullName>
    </submittedName>
</protein>
<comment type="subcellular location">
    <subcellularLocation>
        <location evidence="1">Cell envelope</location>
    </subcellularLocation>
</comment>
<dbReference type="EMBL" id="DXDA01000066">
    <property type="protein sequence ID" value="HIY69468.1"/>
    <property type="molecule type" value="Genomic_DNA"/>
</dbReference>
<dbReference type="PANTHER" id="PTHR42852:SF6">
    <property type="entry name" value="THIOL:DISULFIDE INTERCHANGE PROTEIN DSBE"/>
    <property type="match status" value="1"/>
</dbReference>
<keyword evidence="2" id="KW-0201">Cytochrome c-type biogenesis</keyword>
<evidence type="ECO:0000256" key="2">
    <source>
        <dbReference type="ARBA" id="ARBA00022748"/>
    </source>
</evidence>
<dbReference type="InterPro" id="IPR013766">
    <property type="entry name" value="Thioredoxin_domain"/>
</dbReference>
<dbReference type="SUPFAM" id="SSF52833">
    <property type="entry name" value="Thioredoxin-like"/>
    <property type="match status" value="1"/>
</dbReference>
<dbReference type="GO" id="GO:0016209">
    <property type="term" value="F:antioxidant activity"/>
    <property type="evidence" value="ECO:0007669"/>
    <property type="project" value="InterPro"/>
</dbReference>
<keyword evidence="3" id="KW-1015">Disulfide bond</keyword>
<evidence type="ECO:0000259" key="5">
    <source>
        <dbReference type="PROSITE" id="PS51352"/>
    </source>
</evidence>
<dbReference type="Pfam" id="PF00578">
    <property type="entry name" value="AhpC-TSA"/>
    <property type="match status" value="1"/>
</dbReference>
<dbReference type="GO" id="GO:0016491">
    <property type="term" value="F:oxidoreductase activity"/>
    <property type="evidence" value="ECO:0007669"/>
    <property type="project" value="InterPro"/>
</dbReference>
<evidence type="ECO:0000313" key="7">
    <source>
        <dbReference type="Proteomes" id="UP000886844"/>
    </source>
</evidence>
<dbReference type="Gene3D" id="3.40.30.10">
    <property type="entry name" value="Glutaredoxin"/>
    <property type="match status" value="1"/>
</dbReference>
<organism evidence="6 7">
    <name type="scientific">Candidatus Alistipes intestinigallinarum</name>
    <dbReference type="NCBI Taxonomy" id="2838440"/>
    <lineage>
        <taxon>Bacteria</taxon>
        <taxon>Pseudomonadati</taxon>
        <taxon>Bacteroidota</taxon>
        <taxon>Bacteroidia</taxon>
        <taxon>Bacteroidales</taxon>
        <taxon>Rikenellaceae</taxon>
        <taxon>Alistipes</taxon>
    </lineage>
</organism>
<gene>
    <name evidence="6" type="ORF">H9828_08630</name>
</gene>
<keyword evidence="4" id="KW-0676">Redox-active center</keyword>
<name>A0A9D2CCX4_9BACT</name>
<evidence type="ECO:0000256" key="3">
    <source>
        <dbReference type="ARBA" id="ARBA00023157"/>
    </source>
</evidence>
<comment type="caution">
    <text evidence="6">The sequence shown here is derived from an EMBL/GenBank/DDBJ whole genome shotgun (WGS) entry which is preliminary data.</text>
</comment>
<dbReference type="InterPro" id="IPR050553">
    <property type="entry name" value="Thioredoxin_ResA/DsbE_sf"/>
</dbReference>
<evidence type="ECO:0000256" key="4">
    <source>
        <dbReference type="ARBA" id="ARBA00023284"/>
    </source>
</evidence>
<accession>A0A9D2CCX4</accession>
<dbReference type="GO" id="GO:0030313">
    <property type="term" value="C:cell envelope"/>
    <property type="evidence" value="ECO:0007669"/>
    <property type="project" value="UniProtKB-SubCell"/>
</dbReference>